<dbReference type="PROSITE" id="PS00134">
    <property type="entry name" value="TRYPSIN_HIS"/>
    <property type="match status" value="1"/>
</dbReference>
<reference evidence="1 2" key="1">
    <citation type="journal article" date="2019" name="Environ. Microbiol.">
        <title>At the nexus of three kingdoms: the genome of the mycorrhizal fungus Gigaspora margarita provides insights into plant, endobacterial and fungal interactions.</title>
        <authorList>
            <person name="Venice F."/>
            <person name="Ghignone S."/>
            <person name="Salvioli di Fossalunga A."/>
            <person name="Amselem J."/>
            <person name="Novero M."/>
            <person name="Xianan X."/>
            <person name="Sedzielewska Toro K."/>
            <person name="Morin E."/>
            <person name="Lipzen A."/>
            <person name="Grigoriev I.V."/>
            <person name="Henrissat B."/>
            <person name="Martin F.M."/>
            <person name="Bonfante P."/>
        </authorList>
    </citation>
    <scope>NUCLEOTIDE SEQUENCE [LARGE SCALE GENOMIC DNA]</scope>
    <source>
        <strain evidence="1 2">BEG34</strain>
    </source>
</reference>
<dbReference type="InterPro" id="IPR009003">
    <property type="entry name" value="Peptidase_S1_PA"/>
</dbReference>
<dbReference type="CDD" id="cd21112">
    <property type="entry name" value="alphaLP-like"/>
    <property type="match status" value="1"/>
</dbReference>
<keyword evidence="2" id="KW-1185">Reference proteome</keyword>
<dbReference type="Gene3D" id="2.40.10.10">
    <property type="entry name" value="Trypsin-like serine proteases"/>
    <property type="match status" value="2"/>
</dbReference>
<protein>
    <submittedName>
        <fullName evidence="1">A Chain A</fullName>
    </submittedName>
</protein>
<dbReference type="GO" id="GO:0004252">
    <property type="term" value="F:serine-type endopeptidase activity"/>
    <property type="evidence" value="ECO:0007669"/>
    <property type="project" value="InterPro"/>
</dbReference>
<sequence>MKISSKKNHTIIYFKFTGFWEINKGIDGFITSAQCCFRNNCNLFPNQPSDNVYENEDDGNVTLIGGAYDMMFGNNGLDYVFVTSILIDWDNIPYSTGLTLDDDTISELYLITSYLTLNETGYEVDAGNTDVTGIKNLEWNDTVNIMDLKIRDDESYYIYAGSKIYVQISNTQSVIPCTAGFPVIKPNGIKGILTAGHCVFEDTDPDVYTAIKGQLQDIGDATKVAVGDKNGNEYAFIELHTWIWGDPTACVPKLDRNGILRFVPIDSIYTPKLGESVCGFGSVNGYICGKIIAVNQTAEFARSQGLPSYVAKGLNKVDTGSKVFGRGDSGGPVYTSEGLSRAHPAGHIVGGGKKDGKGMLYYMPIEKTLKALGNYKIITADSCPETGINFWAQN</sequence>
<evidence type="ECO:0000313" key="2">
    <source>
        <dbReference type="Proteomes" id="UP000439903"/>
    </source>
</evidence>
<dbReference type="InterPro" id="IPR043504">
    <property type="entry name" value="Peptidase_S1_PA_chymotrypsin"/>
</dbReference>
<gene>
    <name evidence="1" type="ORF">F8M41_001422</name>
</gene>
<dbReference type="SUPFAM" id="SSF50494">
    <property type="entry name" value="Trypsin-like serine proteases"/>
    <property type="match status" value="1"/>
</dbReference>
<dbReference type="InterPro" id="IPR018114">
    <property type="entry name" value="TRYPSIN_HIS"/>
</dbReference>
<accession>A0A8H4AZ20</accession>
<comment type="caution">
    <text evidence="1">The sequence shown here is derived from an EMBL/GenBank/DDBJ whole genome shotgun (WGS) entry which is preliminary data.</text>
</comment>
<dbReference type="GO" id="GO:0006508">
    <property type="term" value="P:proteolysis"/>
    <property type="evidence" value="ECO:0007669"/>
    <property type="project" value="InterPro"/>
</dbReference>
<dbReference type="EMBL" id="WTPW01000112">
    <property type="protein sequence ID" value="KAF0546319.1"/>
    <property type="molecule type" value="Genomic_DNA"/>
</dbReference>
<organism evidence="1 2">
    <name type="scientific">Gigaspora margarita</name>
    <dbReference type="NCBI Taxonomy" id="4874"/>
    <lineage>
        <taxon>Eukaryota</taxon>
        <taxon>Fungi</taxon>
        <taxon>Fungi incertae sedis</taxon>
        <taxon>Mucoromycota</taxon>
        <taxon>Glomeromycotina</taxon>
        <taxon>Glomeromycetes</taxon>
        <taxon>Diversisporales</taxon>
        <taxon>Gigasporaceae</taxon>
        <taxon>Gigaspora</taxon>
    </lineage>
</organism>
<dbReference type="AlphaFoldDB" id="A0A8H4AZ20"/>
<proteinExistence type="predicted"/>
<evidence type="ECO:0000313" key="1">
    <source>
        <dbReference type="EMBL" id="KAF0546319.1"/>
    </source>
</evidence>
<dbReference type="Proteomes" id="UP000439903">
    <property type="component" value="Unassembled WGS sequence"/>
</dbReference>
<name>A0A8H4AZ20_GIGMA</name>